<keyword evidence="8" id="KW-1185">Reference proteome</keyword>
<reference evidence="7 8" key="1">
    <citation type="submission" date="2018-03" db="EMBL/GenBank/DDBJ databases">
        <title>Genomic Encyclopedia of Archaeal and Bacterial Type Strains, Phase II (KMG-II): from individual species to whole genera.</title>
        <authorList>
            <person name="Goeker M."/>
        </authorList>
    </citation>
    <scope>NUCLEOTIDE SEQUENCE [LARGE SCALE GENOMIC DNA]</scope>
    <source>
        <strain evidence="7 8">DSM 29057</strain>
    </source>
</reference>
<dbReference type="EC" id="7.1.1.-" evidence="3"/>
<comment type="similarity">
    <text evidence="1 3 4">Belongs to the complex I 30 kDa subunit family.</text>
</comment>
<comment type="subunit">
    <text evidence="3">NDH-1 is composed of 14 different subunits. Subunits NuoB, C, D, E, F, and G constitute the peripheral sector of the complex.</text>
</comment>
<keyword evidence="2 3" id="KW-0813">Transport</keyword>
<evidence type="ECO:0000256" key="2">
    <source>
        <dbReference type="ARBA" id="ARBA00022448"/>
    </source>
</evidence>
<comment type="function">
    <text evidence="3">NDH-1 shuttles electrons from NADH, via FMN and iron-sulfur (Fe-S) centers, to quinones in the respiratory chain. The immediate electron acceptor for the enzyme in this species is believed to be a menaquinone. Couples the redox reaction to proton translocation (for every two electrons transferred, four hydrogen ions are translocated across the cytoplasmic membrane), and thus conserves the redox energy in a proton gradient.</text>
</comment>
<keyword evidence="3" id="KW-0472">Membrane</keyword>
<dbReference type="PANTHER" id="PTHR10884">
    <property type="entry name" value="NADH DEHYDROGENASE UBIQUINONE IRON-SULFUR PROTEIN 3"/>
    <property type="match status" value="1"/>
</dbReference>
<dbReference type="InterPro" id="IPR001268">
    <property type="entry name" value="NADH_UbQ_OxRdtase_30kDa_su"/>
</dbReference>
<dbReference type="OrthoDB" id="9803286at2"/>
<dbReference type="Pfam" id="PF00329">
    <property type="entry name" value="Complex1_30kDa"/>
    <property type="match status" value="1"/>
</dbReference>
<evidence type="ECO:0000256" key="5">
    <source>
        <dbReference type="RuleBase" id="RU003582"/>
    </source>
</evidence>
<evidence type="ECO:0000256" key="3">
    <source>
        <dbReference type="HAMAP-Rule" id="MF_01357"/>
    </source>
</evidence>
<evidence type="ECO:0000313" key="7">
    <source>
        <dbReference type="EMBL" id="PSL23975.1"/>
    </source>
</evidence>
<comment type="subcellular location">
    <subcellularLocation>
        <location evidence="3">Cell membrane</location>
        <topology evidence="3">Peripheral membrane protein</topology>
        <orientation evidence="3">Cytoplasmic side</orientation>
    </subcellularLocation>
</comment>
<keyword evidence="3" id="KW-1003">Cell membrane</keyword>
<dbReference type="AlphaFoldDB" id="A0A2P8FQN9"/>
<dbReference type="GO" id="GO:0005886">
    <property type="term" value="C:plasma membrane"/>
    <property type="evidence" value="ECO:0007669"/>
    <property type="project" value="UniProtKB-SubCell"/>
</dbReference>
<protein>
    <recommendedName>
        <fullName evidence="3">NADH-quinone oxidoreductase subunit C</fullName>
        <ecNumber evidence="3">7.1.1.-</ecNumber>
    </recommendedName>
    <alternativeName>
        <fullName evidence="3">NADH dehydrogenase I subunit C</fullName>
    </alternativeName>
    <alternativeName>
        <fullName evidence="3">NDH-1 subunit C</fullName>
    </alternativeName>
</protein>
<evidence type="ECO:0000313" key="8">
    <source>
        <dbReference type="Proteomes" id="UP000241964"/>
    </source>
</evidence>
<dbReference type="PANTHER" id="PTHR10884:SF14">
    <property type="entry name" value="NADH DEHYDROGENASE [UBIQUINONE] IRON-SULFUR PROTEIN 3, MITOCHONDRIAL"/>
    <property type="match status" value="1"/>
</dbReference>
<dbReference type="InterPro" id="IPR037232">
    <property type="entry name" value="NADH_quin_OxRdtase_su_C/D-like"/>
</dbReference>
<sequence>MTFQEITDMIAGQFPEYAITAETKNPQPALVVPVQGIAAICRFLHEDERLYFDYLACITAIDNGTAADTMELIYNLTSIPYGLDLTLKAVFPRNTAEASLPSVPTVSHIWRTADWHEREAFDLMGITFEGHPDLRRILLPEDWEGHPLRKDYDAQERYHGIYVRYEDGKTLEPSTDPDRA</sequence>
<dbReference type="GO" id="GO:0048038">
    <property type="term" value="F:quinone binding"/>
    <property type="evidence" value="ECO:0007669"/>
    <property type="project" value="UniProtKB-KW"/>
</dbReference>
<comment type="catalytic activity">
    <reaction evidence="3 5">
        <text>a quinone + NADH + 5 H(+)(in) = a quinol + NAD(+) + 4 H(+)(out)</text>
        <dbReference type="Rhea" id="RHEA:57888"/>
        <dbReference type="ChEBI" id="CHEBI:15378"/>
        <dbReference type="ChEBI" id="CHEBI:24646"/>
        <dbReference type="ChEBI" id="CHEBI:57540"/>
        <dbReference type="ChEBI" id="CHEBI:57945"/>
        <dbReference type="ChEBI" id="CHEBI:132124"/>
    </reaction>
</comment>
<dbReference type="PROSITE" id="PS00542">
    <property type="entry name" value="COMPLEX1_30K"/>
    <property type="match status" value="1"/>
</dbReference>
<evidence type="ECO:0000259" key="6">
    <source>
        <dbReference type="Pfam" id="PF00329"/>
    </source>
</evidence>
<dbReference type="InterPro" id="IPR020396">
    <property type="entry name" value="NADH_UbQ_OxRdtase_CS"/>
</dbReference>
<dbReference type="GO" id="GO:0008137">
    <property type="term" value="F:NADH dehydrogenase (ubiquinone) activity"/>
    <property type="evidence" value="ECO:0007669"/>
    <property type="project" value="InterPro"/>
</dbReference>
<comment type="caution">
    <text evidence="7">The sequence shown here is derived from an EMBL/GenBank/DDBJ whole genome shotgun (WGS) entry which is preliminary data.</text>
</comment>
<keyword evidence="3 4" id="KW-0520">NAD</keyword>
<dbReference type="Proteomes" id="UP000241964">
    <property type="component" value="Unassembled WGS sequence"/>
</dbReference>
<dbReference type="SUPFAM" id="SSF143243">
    <property type="entry name" value="Nqo5-like"/>
    <property type="match status" value="1"/>
</dbReference>
<dbReference type="InterPro" id="IPR010218">
    <property type="entry name" value="NADH_DH_suC"/>
</dbReference>
<feature type="domain" description="NADH:ubiquinone oxidoreductase 30kDa subunit" evidence="6">
    <location>
        <begin position="31"/>
        <end position="157"/>
    </location>
</feature>
<keyword evidence="3 5" id="KW-0874">Quinone</keyword>
<proteinExistence type="inferred from homology"/>
<evidence type="ECO:0000256" key="1">
    <source>
        <dbReference type="ARBA" id="ARBA00007569"/>
    </source>
</evidence>
<dbReference type="Gene3D" id="3.30.460.80">
    <property type="entry name" value="NADH:ubiquinone oxidoreductase, 30kDa subunit"/>
    <property type="match status" value="1"/>
</dbReference>
<dbReference type="EMBL" id="PYAS01000015">
    <property type="protein sequence ID" value="PSL23975.1"/>
    <property type="molecule type" value="Genomic_DNA"/>
</dbReference>
<accession>A0A2P8FQN9</accession>
<keyword evidence="3 4" id="KW-1278">Translocase</keyword>
<evidence type="ECO:0000256" key="4">
    <source>
        <dbReference type="RuleBase" id="RU003456"/>
    </source>
</evidence>
<dbReference type="HAMAP" id="MF_01357">
    <property type="entry name" value="NDH1_NuoC"/>
    <property type="match status" value="1"/>
</dbReference>
<name>A0A2P8FQN9_9BACT</name>
<gene>
    <name evidence="3" type="primary">nuoC</name>
    <name evidence="7" type="ORF">CLV60_115172</name>
</gene>
<dbReference type="RefSeq" id="WP_106598530.1">
    <property type="nucleotide sequence ID" value="NZ_PYAS01000015.1"/>
</dbReference>
<dbReference type="GO" id="GO:0050136">
    <property type="term" value="F:NADH dehydrogenase (quinone) (non-electrogenic) activity"/>
    <property type="evidence" value="ECO:0007669"/>
    <property type="project" value="UniProtKB-UniRule"/>
</dbReference>
<organism evidence="7 8">
    <name type="scientific">Dyadobacter jiangsuensis</name>
    <dbReference type="NCBI Taxonomy" id="1591085"/>
    <lineage>
        <taxon>Bacteria</taxon>
        <taxon>Pseudomonadati</taxon>
        <taxon>Bacteroidota</taxon>
        <taxon>Cytophagia</taxon>
        <taxon>Cytophagales</taxon>
        <taxon>Spirosomataceae</taxon>
        <taxon>Dyadobacter</taxon>
    </lineage>
</organism>